<dbReference type="InterPro" id="IPR052926">
    <property type="entry name" value="Metallo-beta-lactamase_dom"/>
</dbReference>
<dbReference type="CDD" id="cd07713">
    <property type="entry name" value="DHPS-like_MBL-fold"/>
    <property type="match status" value="1"/>
</dbReference>
<accession>A0A212JM43</accession>
<evidence type="ECO:0000259" key="1">
    <source>
        <dbReference type="Pfam" id="PF00753"/>
    </source>
</evidence>
<reference evidence="2" key="1">
    <citation type="submission" date="2016-04" db="EMBL/GenBank/DDBJ databases">
        <authorList>
            <person name="Evans L.H."/>
            <person name="Alamgir A."/>
            <person name="Owens N."/>
            <person name="Weber N.D."/>
            <person name="Virtaneva K."/>
            <person name="Barbian K."/>
            <person name="Babar A."/>
            <person name="Rosenke K."/>
        </authorList>
    </citation>
    <scope>NUCLEOTIDE SEQUENCE</scope>
    <source>
        <strain evidence="2">86</strain>
    </source>
</reference>
<proteinExistence type="predicted"/>
<organism evidence="2">
    <name type="scientific">uncultured Alphaproteobacteria bacterium</name>
    <dbReference type="NCBI Taxonomy" id="91750"/>
    <lineage>
        <taxon>Bacteria</taxon>
        <taxon>Pseudomonadati</taxon>
        <taxon>Pseudomonadota</taxon>
        <taxon>Alphaproteobacteria</taxon>
        <taxon>environmental samples</taxon>
    </lineage>
</organism>
<dbReference type="GO" id="GO:0016740">
    <property type="term" value="F:transferase activity"/>
    <property type="evidence" value="ECO:0007669"/>
    <property type="project" value="TreeGrafter"/>
</dbReference>
<dbReference type="InterPro" id="IPR001279">
    <property type="entry name" value="Metallo-B-lactamas"/>
</dbReference>
<feature type="domain" description="Metallo-beta-lactamase" evidence="1">
    <location>
        <begin position="25"/>
        <end position="103"/>
    </location>
</feature>
<dbReference type="Gene3D" id="3.60.15.10">
    <property type="entry name" value="Ribonuclease Z/Hydroxyacylglutathione hydrolase-like"/>
    <property type="match status" value="1"/>
</dbReference>
<dbReference type="AlphaFoldDB" id="A0A212JM43"/>
<dbReference type="InterPro" id="IPR041712">
    <property type="entry name" value="DHPS-like_MBL-fold"/>
</dbReference>
<name>A0A212JM43_9PROT</name>
<dbReference type="PANTHER" id="PTHR13754:SF13">
    <property type="entry name" value="METALLO-BETA-LACTAMASE SUPERFAMILY PROTEIN (AFU_ORTHOLOGUE AFUA_3G07630)"/>
    <property type="match status" value="1"/>
</dbReference>
<gene>
    <name evidence="2" type="ORF">KL86APRO_11289</name>
</gene>
<dbReference type="PANTHER" id="PTHR13754">
    <property type="entry name" value="METALLO-BETA-LACTAMASE SUPERFAMILY PROTEIN"/>
    <property type="match status" value="1"/>
</dbReference>
<dbReference type="InterPro" id="IPR036866">
    <property type="entry name" value="RibonucZ/Hydroxyglut_hydro"/>
</dbReference>
<evidence type="ECO:0000313" key="2">
    <source>
        <dbReference type="EMBL" id="SBW00375.1"/>
    </source>
</evidence>
<protein>
    <submittedName>
        <fullName evidence="2">Beta-lactamase domain protein</fullName>
    </submittedName>
</protein>
<dbReference type="SUPFAM" id="SSF56281">
    <property type="entry name" value="Metallo-hydrolase/oxidoreductase"/>
    <property type="match status" value="1"/>
</dbReference>
<sequence length="278" mass="29402">MAGSHFSVTVLVENTAREGFAAEHGLAFWIDTPQGPILFDTGQGGALVANAGRLNLDLGAAHFLVLSHGHYDHTGAVDQVLAHNDALMVVHHPEIFRERYSVRPGNVRPIGIAPACAAAIRALPPQRVCASAAPVELVPDVGTTGQIPRATPYEDVGGPFFLDAAGTIPDDIPDDQAMWFLTEKGLVVICGCAHAGLINTVHQARRITGEHRVAGLVGGFHLNAATETRLEETARVLIDWNVGFVMPCHCSGVAATEFMRAALGSRVLAPSAGDTLEF</sequence>
<dbReference type="Pfam" id="PF00753">
    <property type="entry name" value="Lactamase_B"/>
    <property type="match status" value="1"/>
</dbReference>
<dbReference type="EMBL" id="FLUO01000001">
    <property type="protein sequence ID" value="SBW00375.1"/>
    <property type="molecule type" value="Genomic_DNA"/>
</dbReference>